<sequence length="88" mass="9844">MDIASIPSMDPISESLNIISSATCNSEYFIRETITLFGHKIATTVQHPPVHSTSLLSLPSENLCKLPQKRKQIQIIAEDQLLDEILLR</sequence>
<protein>
    <submittedName>
        <fullName evidence="1">Uncharacterized protein</fullName>
    </submittedName>
</protein>
<keyword evidence="2" id="KW-1185">Reference proteome</keyword>
<comment type="caution">
    <text evidence="1">The sequence shown here is derived from an EMBL/GenBank/DDBJ whole genome shotgun (WGS) entry which is preliminary data.</text>
</comment>
<proteinExistence type="predicted"/>
<dbReference type="EMBL" id="LFYR01000785">
    <property type="protein sequence ID" value="KMZ69220.1"/>
    <property type="molecule type" value="Genomic_DNA"/>
</dbReference>
<gene>
    <name evidence="1" type="ORF">ZOSMA_21G00740</name>
</gene>
<evidence type="ECO:0000313" key="1">
    <source>
        <dbReference type="EMBL" id="KMZ69220.1"/>
    </source>
</evidence>
<evidence type="ECO:0000313" key="2">
    <source>
        <dbReference type="Proteomes" id="UP000036987"/>
    </source>
</evidence>
<dbReference type="Proteomes" id="UP000036987">
    <property type="component" value="Unassembled WGS sequence"/>
</dbReference>
<name>A0A0K9PLX1_ZOSMR</name>
<accession>A0A0K9PLX1</accession>
<reference evidence="2" key="1">
    <citation type="journal article" date="2016" name="Nature">
        <title>The genome of the seagrass Zostera marina reveals angiosperm adaptation to the sea.</title>
        <authorList>
            <person name="Olsen J.L."/>
            <person name="Rouze P."/>
            <person name="Verhelst B."/>
            <person name="Lin Y.-C."/>
            <person name="Bayer T."/>
            <person name="Collen J."/>
            <person name="Dattolo E."/>
            <person name="De Paoli E."/>
            <person name="Dittami S."/>
            <person name="Maumus F."/>
            <person name="Michel G."/>
            <person name="Kersting A."/>
            <person name="Lauritano C."/>
            <person name="Lohaus R."/>
            <person name="Toepel M."/>
            <person name="Tonon T."/>
            <person name="Vanneste K."/>
            <person name="Amirebrahimi M."/>
            <person name="Brakel J."/>
            <person name="Bostroem C."/>
            <person name="Chovatia M."/>
            <person name="Grimwood J."/>
            <person name="Jenkins J.W."/>
            <person name="Jueterbock A."/>
            <person name="Mraz A."/>
            <person name="Stam W.T."/>
            <person name="Tice H."/>
            <person name="Bornberg-Bauer E."/>
            <person name="Green P.J."/>
            <person name="Pearson G.A."/>
            <person name="Procaccini G."/>
            <person name="Duarte C.M."/>
            <person name="Schmutz J."/>
            <person name="Reusch T.B.H."/>
            <person name="Van de Peer Y."/>
        </authorList>
    </citation>
    <scope>NUCLEOTIDE SEQUENCE [LARGE SCALE GENOMIC DNA]</scope>
    <source>
        <strain evidence="2">cv. Finnish</strain>
    </source>
</reference>
<dbReference type="AlphaFoldDB" id="A0A0K9PLX1"/>
<organism evidence="1 2">
    <name type="scientific">Zostera marina</name>
    <name type="common">Eelgrass</name>
    <dbReference type="NCBI Taxonomy" id="29655"/>
    <lineage>
        <taxon>Eukaryota</taxon>
        <taxon>Viridiplantae</taxon>
        <taxon>Streptophyta</taxon>
        <taxon>Embryophyta</taxon>
        <taxon>Tracheophyta</taxon>
        <taxon>Spermatophyta</taxon>
        <taxon>Magnoliopsida</taxon>
        <taxon>Liliopsida</taxon>
        <taxon>Zosteraceae</taxon>
        <taxon>Zostera</taxon>
    </lineage>
</organism>